<comment type="subcellular location">
    <subcellularLocation>
        <location evidence="1">Periplasm</location>
    </subcellularLocation>
</comment>
<dbReference type="Gene3D" id="3.10.105.10">
    <property type="entry name" value="Dipeptide-binding Protein, Domain 3"/>
    <property type="match status" value="1"/>
</dbReference>
<sequence>MAPISRRKLFHSGVAAAVLMATGVAVEARPRGGTLRAGLSGAWSTDSWDSRTHAGAFMMAAAHGAVFDTLTEVAADGSLRGELATGWEASDGARQWVFNLRRNVRFHNGAPFTADDVIASILMHGGTLSGAAPISESIARIDRLDDYQVRFVLHTGNADFPYLMSDYHLIIYPHVDMQAAMQRGIGTGLYRVERFTPGERMTAVRVNGHYKDGSAGYFGRLDFFGMNDAASQAEALSEGRIDVADLAAEGADRIIQTVGNRHINFAMPTDMAPFDDAHVRKALKYGIDRHELLDTLTGGHGTIAADTPIGPANPYFDASLLPVGFDPDRARWHLAQAGVPNLTVEISGGAAARLYANSADRAGITINPALGADWAARDWSGRVTEDWMFSAGYMTGAPWNHSRWADERFDSLLLAARAELDTDLRREMYHEMQAILRDDGGAVIPMFADWRHGVSKRIGTPEVIGNLWHLDNARMAERWWMA</sequence>
<comment type="caution">
    <text evidence="5">The sequence shown here is derived from an EMBL/GenBank/DDBJ whole genome shotgun (WGS) entry which is preliminary data.</text>
</comment>
<dbReference type="InterPro" id="IPR039424">
    <property type="entry name" value="SBP_5"/>
</dbReference>
<dbReference type="InterPro" id="IPR000914">
    <property type="entry name" value="SBP_5_dom"/>
</dbReference>
<evidence type="ECO:0000313" key="6">
    <source>
        <dbReference type="Proteomes" id="UP000709466"/>
    </source>
</evidence>
<dbReference type="Pfam" id="PF00496">
    <property type="entry name" value="SBP_bac_5"/>
    <property type="match status" value="1"/>
</dbReference>
<organism evidence="5 6">
    <name type="scientific">Marivivens donghaensis</name>
    <dbReference type="NCBI Taxonomy" id="1699413"/>
    <lineage>
        <taxon>Bacteria</taxon>
        <taxon>Pseudomonadati</taxon>
        <taxon>Pseudomonadota</taxon>
        <taxon>Alphaproteobacteria</taxon>
        <taxon>Rhodobacterales</taxon>
        <taxon>Paracoccaceae</taxon>
        <taxon>Marivivens group</taxon>
        <taxon>Marivivens</taxon>
    </lineage>
</organism>
<keyword evidence="3" id="KW-0732">Signal</keyword>
<dbReference type="CDD" id="cd08503">
    <property type="entry name" value="PBP2_NikA_DppA_OppA_like_17"/>
    <property type="match status" value="1"/>
</dbReference>
<dbReference type="EMBL" id="JAATOP010000002">
    <property type="protein sequence ID" value="NIY71479.1"/>
    <property type="molecule type" value="Genomic_DNA"/>
</dbReference>
<feature type="domain" description="Solute-binding protein family 5" evidence="4">
    <location>
        <begin position="80"/>
        <end position="375"/>
    </location>
</feature>
<dbReference type="PANTHER" id="PTHR30290">
    <property type="entry name" value="PERIPLASMIC BINDING COMPONENT OF ABC TRANSPORTER"/>
    <property type="match status" value="1"/>
</dbReference>
<protein>
    <submittedName>
        <fullName evidence="5">ABC transporter substrate-binding protein</fullName>
    </submittedName>
</protein>
<evidence type="ECO:0000313" key="5">
    <source>
        <dbReference type="EMBL" id="NIY71479.1"/>
    </source>
</evidence>
<dbReference type="InterPro" id="IPR006311">
    <property type="entry name" value="TAT_signal"/>
</dbReference>
<evidence type="ECO:0000259" key="4">
    <source>
        <dbReference type="Pfam" id="PF00496"/>
    </source>
</evidence>
<dbReference type="PANTHER" id="PTHR30290:SF38">
    <property type="entry name" value="D,D-DIPEPTIDE-BINDING PERIPLASMIC PROTEIN DDPA-RELATED"/>
    <property type="match status" value="1"/>
</dbReference>
<name>A0ABX0VUL9_9RHOB</name>
<comment type="similarity">
    <text evidence="2">Belongs to the bacterial solute-binding protein 5 family.</text>
</comment>
<dbReference type="SUPFAM" id="SSF53850">
    <property type="entry name" value="Periplasmic binding protein-like II"/>
    <property type="match status" value="1"/>
</dbReference>
<evidence type="ECO:0000256" key="3">
    <source>
        <dbReference type="ARBA" id="ARBA00022729"/>
    </source>
</evidence>
<dbReference type="RefSeq" id="WP_167636371.1">
    <property type="nucleotide sequence ID" value="NZ_JAATOP010000002.1"/>
</dbReference>
<gene>
    <name evidence="5" type="ORF">HCZ30_03405</name>
</gene>
<dbReference type="InterPro" id="IPR030678">
    <property type="entry name" value="Peptide/Ni-bd"/>
</dbReference>
<dbReference type="PROSITE" id="PS51318">
    <property type="entry name" value="TAT"/>
    <property type="match status" value="1"/>
</dbReference>
<dbReference type="PIRSF" id="PIRSF002741">
    <property type="entry name" value="MppA"/>
    <property type="match status" value="1"/>
</dbReference>
<evidence type="ECO:0000256" key="2">
    <source>
        <dbReference type="ARBA" id="ARBA00005695"/>
    </source>
</evidence>
<reference evidence="5 6" key="1">
    <citation type="submission" date="2020-03" db="EMBL/GenBank/DDBJ databases">
        <title>Bacterial isolates of synthetic phycosphere.</title>
        <authorList>
            <person name="Fu H."/>
            <person name="Moran M.A."/>
        </authorList>
    </citation>
    <scope>NUCLEOTIDE SEQUENCE [LARGE SCALE GENOMIC DNA]</scope>
    <source>
        <strain evidence="5 6">HF1</strain>
    </source>
</reference>
<proteinExistence type="inferred from homology"/>
<accession>A0ABX0VUL9</accession>
<keyword evidence="6" id="KW-1185">Reference proteome</keyword>
<dbReference type="Proteomes" id="UP000709466">
    <property type="component" value="Unassembled WGS sequence"/>
</dbReference>
<dbReference type="Gene3D" id="3.40.190.10">
    <property type="entry name" value="Periplasmic binding protein-like II"/>
    <property type="match status" value="1"/>
</dbReference>
<evidence type="ECO:0000256" key="1">
    <source>
        <dbReference type="ARBA" id="ARBA00004418"/>
    </source>
</evidence>